<evidence type="ECO:0000256" key="1">
    <source>
        <dbReference type="ARBA" id="ARBA00022801"/>
    </source>
</evidence>
<dbReference type="SUPFAM" id="SSF52266">
    <property type="entry name" value="SGNH hydrolase"/>
    <property type="match status" value="1"/>
</dbReference>
<dbReference type="InterPro" id="IPR039329">
    <property type="entry name" value="SIAE"/>
</dbReference>
<dbReference type="AlphaFoldDB" id="A0A382ZEW8"/>
<accession>A0A382ZEW8</accession>
<evidence type="ECO:0000313" key="3">
    <source>
        <dbReference type="EMBL" id="SVD93850.1"/>
    </source>
</evidence>
<proteinExistence type="predicted"/>
<reference evidence="3" key="1">
    <citation type="submission" date="2018-05" db="EMBL/GenBank/DDBJ databases">
        <authorList>
            <person name="Lanie J.A."/>
            <person name="Ng W.-L."/>
            <person name="Kazmierczak K.M."/>
            <person name="Andrzejewski T.M."/>
            <person name="Davidsen T.M."/>
            <person name="Wayne K.J."/>
            <person name="Tettelin H."/>
            <person name="Glass J.I."/>
            <person name="Rusch D."/>
            <person name="Podicherti R."/>
            <person name="Tsui H.-C.T."/>
            <person name="Winkler M.E."/>
        </authorList>
    </citation>
    <scope>NUCLEOTIDE SEQUENCE</scope>
</reference>
<dbReference type="InterPro" id="IPR005181">
    <property type="entry name" value="SASA"/>
</dbReference>
<feature type="non-terminal residue" evidence="3">
    <location>
        <position position="257"/>
    </location>
</feature>
<dbReference type="InterPro" id="IPR036514">
    <property type="entry name" value="SGNH_hydro_sf"/>
</dbReference>
<keyword evidence="1" id="KW-0378">Hydrolase</keyword>
<dbReference type="Pfam" id="PF03629">
    <property type="entry name" value="SASA"/>
    <property type="match status" value="1"/>
</dbReference>
<dbReference type="InterPro" id="IPR013783">
    <property type="entry name" value="Ig-like_fold"/>
</dbReference>
<organism evidence="3">
    <name type="scientific">marine metagenome</name>
    <dbReference type="NCBI Taxonomy" id="408172"/>
    <lineage>
        <taxon>unclassified sequences</taxon>
        <taxon>metagenomes</taxon>
        <taxon>ecological metagenomes</taxon>
    </lineage>
</organism>
<protein>
    <recommendedName>
        <fullName evidence="2">Sialate O-acetylesterase domain-containing protein</fullName>
    </recommendedName>
</protein>
<feature type="domain" description="Sialate O-acetylesterase" evidence="2">
    <location>
        <begin position="77"/>
        <end position="253"/>
    </location>
</feature>
<dbReference type="EMBL" id="UINC01183212">
    <property type="protein sequence ID" value="SVD93850.1"/>
    <property type="molecule type" value="Genomic_DNA"/>
</dbReference>
<dbReference type="PANTHER" id="PTHR22901:SF0">
    <property type="entry name" value="SIALATE O-ACETYLESTERASE"/>
    <property type="match status" value="1"/>
</dbReference>
<dbReference type="PANTHER" id="PTHR22901">
    <property type="entry name" value="SIALATE O-ACETYLESTERASE"/>
    <property type="match status" value="1"/>
</dbReference>
<dbReference type="GO" id="GO:0005975">
    <property type="term" value="P:carbohydrate metabolic process"/>
    <property type="evidence" value="ECO:0007669"/>
    <property type="project" value="TreeGrafter"/>
</dbReference>
<dbReference type="Gene3D" id="2.60.40.10">
    <property type="entry name" value="Immunoglobulins"/>
    <property type="match status" value="1"/>
</dbReference>
<sequence>NIFCDNMVLQRDVTGRIYGTADEGEVITVTIDGAESSATTVDGEWTVEIPPHTAGGPYTMQVQGNNRETIHNIMYGDVWLCGGQSNMEYQLLKIMNRGQYSDRLAEVRALSNVRMLIIKHVAFTELQDTIQIYTETDTTVHWFLNGEDGYDKFSAVGYVFGTELNDLYDVPIGLISADRGASKVEAWMSPEALEAAGRSYGKTWYKGMIAPIQRFPIKGVIWYQGEANAKSVNSATIYANTFKIHIQYWRDEWGSGD</sequence>
<evidence type="ECO:0000259" key="2">
    <source>
        <dbReference type="Pfam" id="PF03629"/>
    </source>
</evidence>
<dbReference type="GO" id="GO:0001681">
    <property type="term" value="F:sialate O-acetylesterase activity"/>
    <property type="evidence" value="ECO:0007669"/>
    <property type="project" value="InterPro"/>
</dbReference>
<name>A0A382ZEW8_9ZZZZ</name>
<feature type="non-terminal residue" evidence="3">
    <location>
        <position position="1"/>
    </location>
</feature>
<dbReference type="Gene3D" id="3.40.50.1110">
    <property type="entry name" value="SGNH hydrolase"/>
    <property type="match status" value="1"/>
</dbReference>
<gene>
    <name evidence="3" type="ORF">METZ01_LOCUS446704</name>
</gene>